<evidence type="ECO:0000313" key="3">
    <source>
        <dbReference type="Proteomes" id="UP000002484"/>
    </source>
</evidence>
<dbReference type="EMBL" id="CP002299">
    <property type="protein sequence ID" value="ADP79101.1"/>
    <property type="molecule type" value="Genomic_DNA"/>
</dbReference>
<evidence type="ECO:0008006" key="4">
    <source>
        <dbReference type="Google" id="ProtNLM"/>
    </source>
</evidence>
<dbReference type="eggNOG" id="ENOG5030CYE">
    <property type="taxonomic scope" value="Bacteria"/>
</dbReference>
<organism evidence="2 3">
    <name type="scientific">Pseudofrankia inefficax (strain DSM 45817 / CECT 9037 / DDB 130130 / EuI1c)</name>
    <name type="common">Frankia inefficax</name>
    <dbReference type="NCBI Taxonomy" id="298654"/>
    <lineage>
        <taxon>Bacteria</taxon>
        <taxon>Bacillati</taxon>
        <taxon>Actinomycetota</taxon>
        <taxon>Actinomycetes</taxon>
        <taxon>Frankiales</taxon>
        <taxon>Frankiaceae</taxon>
        <taxon>Pseudofrankia</taxon>
    </lineage>
</organism>
<dbReference type="SUPFAM" id="SSF54909">
    <property type="entry name" value="Dimeric alpha+beta barrel"/>
    <property type="match status" value="1"/>
</dbReference>
<dbReference type="InParanoid" id="E3IYW3"/>
<dbReference type="STRING" id="298654.FraEuI1c_1028"/>
<evidence type="ECO:0000256" key="1">
    <source>
        <dbReference type="SAM" id="MobiDB-lite"/>
    </source>
</evidence>
<feature type="region of interest" description="Disordered" evidence="1">
    <location>
        <begin position="191"/>
        <end position="239"/>
    </location>
</feature>
<gene>
    <name evidence="2" type="ordered locus">FraEuI1c_1028</name>
</gene>
<dbReference type="InterPro" id="IPR011008">
    <property type="entry name" value="Dimeric_a/b-barrel"/>
</dbReference>
<dbReference type="Proteomes" id="UP000002484">
    <property type="component" value="Chromosome"/>
</dbReference>
<proteinExistence type="predicted"/>
<evidence type="ECO:0000313" key="2">
    <source>
        <dbReference type="EMBL" id="ADP79101.1"/>
    </source>
</evidence>
<dbReference type="AlphaFoldDB" id="E3IYW3"/>
<sequence length="239" mass="26551">MFLQVIQGRVPDRTAMRAQHEKWAAQIGADAPGWLGSTAGITEDDRFICLSRFSSVEALARLAARSDQREWWGHTERLFLGPVVRSEFLDVAVMLEDGTDSAGFVQIIQGRAADAGRLHALEKELLRYLPDGRPDIVGGLAATGPDGRFVRAFFFSSEELARAGEHGEQLPELEEILFELRSLTGEPTYHDLRHPWFASPRQPGRDREDSRSAAATRPTADKAGTRPWGTADQRTTTPR</sequence>
<reference evidence="2 3" key="1">
    <citation type="submission" date="2010-10" db="EMBL/GenBank/DDBJ databases">
        <title>Complete sequence of Frankia sp. EuI1c.</title>
        <authorList>
            <consortium name="US DOE Joint Genome Institute"/>
            <person name="Lucas S."/>
            <person name="Copeland A."/>
            <person name="Lapidus A."/>
            <person name="Cheng J.-F."/>
            <person name="Bruce D."/>
            <person name="Goodwin L."/>
            <person name="Pitluck S."/>
            <person name="Chertkov O."/>
            <person name="Detter J.C."/>
            <person name="Han C."/>
            <person name="Tapia R."/>
            <person name="Land M."/>
            <person name="Hauser L."/>
            <person name="Jeffries C."/>
            <person name="Kyrpides N."/>
            <person name="Ivanova N."/>
            <person name="Mikhailova N."/>
            <person name="Beauchemin N."/>
            <person name="Sen A."/>
            <person name="Sur S.A."/>
            <person name="Gtari M."/>
            <person name="Wall L."/>
            <person name="Tisa L."/>
            <person name="Woyke T."/>
        </authorList>
    </citation>
    <scope>NUCLEOTIDE SEQUENCE [LARGE SCALE GENOMIC DNA]</scope>
    <source>
        <strain evidence="3">DSM 45817 / CECT 9037 / EuI1c</strain>
    </source>
</reference>
<name>E3IYW3_PSEI1</name>
<protein>
    <recommendedName>
        <fullName evidence="4">Antibiotic biosynthesis monooxygenase</fullName>
    </recommendedName>
</protein>
<accession>E3IYW3</accession>
<keyword evidence="3" id="KW-1185">Reference proteome</keyword>
<dbReference type="KEGG" id="fri:FraEuI1c_1028"/>
<dbReference type="HOGENOM" id="CLU_1388970_0_0_11"/>